<keyword evidence="2 5" id="KW-0812">Transmembrane</keyword>
<dbReference type="PROSITE" id="PS50850">
    <property type="entry name" value="MFS"/>
    <property type="match status" value="1"/>
</dbReference>
<protein>
    <recommendedName>
        <fullName evidence="6">Major facilitator superfamily (MFS) profile domain-containing protein</fullName>
    </recommendedName>
</protein>
<dbReference type="RefSeq" id="WP_058890667.1">
    <property type="nucleotide sequence ID" value="NZ_LQBL01000011.1"/>
</dbReference>
<evidence type="ECO:0000256" key="4">
    <source>
        <dbReference type="ARBA" id="ARBA00023136"/>
    </source>
</evidence>
<evidence type="ECO:0000256" key="1">
    <source>
        <dbReference type="ARBA" id="ARBA00004651"/>
    </source>
</evidence>
<evidence type="ECO:0000256" key="5">
    <source>
        <dbReference type="SAM" id="Phobius"/>
    </source>
</evidence>
<comment type="subcellular location">
    <subcellularLocation>
        <location evidence="1">Cell membrane</location>
        <topology evidence="1">Multi-pass membrane protein</topology>
    </subcellularLocation>
</comment>
<dbReference type="Gene3D" id="1.20.1250.20">
    <property type="entry name" value="MFS general substrate transporter like domains"/>
    <property type="match status" value="1"/>
</dbReference>
<reference evidence="7 8" key="1">
    <citation type="submission" date="2015-12" db="EMBL/GenBank/DDBJ databases">
        <title>Serinicoccus chungangenesis strain CD08_5 genome sequencing and assembly.</title>
        <authorList>
            <person name="Chander A.M."/>
            <person name="Kaur G."/>
            <person name="Nair G.R."/>
            <person name="Dhawan D.K."/>
            <person name="Kochhar R.K."/>
            <person name="Mayilraj S."/>
            <person name="Bhadada S.K."/>
        </authorList>
    </citation>
    <scope>NUCLEOTIDE SEQUENCE [LARGE SCALE GENOMIC DNA]</scope>
    <source>
        <strain evidence="7 8">CD08_5</strain>
    </source>
</reference>
<feature type="transmembrane region" description="Helical" evidence="5">
    <location>
        <begin position="68"/>
        <end position="88"/>
    </location>
</feature>
<keyword evidence="4 5" id="KW-0472">Membrane</keyword>
<dbReference type="AlphaFoldDB" id="A0A0W8IAG4"/>
<feature type="transmembrane region" description="Helical" evidence="5">
    <location>
        <begin position="121"/>
        <end position="142"/>
    </location>
</feature>
<feature type="domain" description="Major facilitator superfamily (MFS) profile" evidence="6">
    <location>
        <begin position="30"/>
        <end position="439"/>
    </location>
</feature>
<feature type="transmembrane region" description="Helical" evidence="5">
    <location>
        <begin position="30"/>
        <end position="56"/>
    </location>
</feature>
<dbReference type="InterPro" id="IPR036259">
    <property type="entry name" value="MFS_trans_sf"/>
</dbReference>
<evidence type="ECO:0000259" key="6">
    <source>
        <dbReference type="PROSITE" id="PS50850"/>
    </source>
</evidence>
<dbReference type="CDD" id="cd17316">
    <property type="entry name" value="MFS_SV2_like"/>
    <property type="match status" value="1"/>
</dbReference>
<name>A0A0W8IAG4_9MICO</name>
<evidence type="ECO:0000313" key="7">
    <source>
        <dbReference type="EMBL" id="KUG56929.1"/>
    </source>
</evidence>
<dbReference type="InterPro" id="IPR005829">
    <property type="entry name" value="Sugar_transporter_CS"/>
</dbReference>
<feature type="transmembrane region" description="Helical" evidence="5">
    <location>
        <begin position="263"/>
        <end position="283"/>
    </location>
</feature>
<feature type="transmembrane region" description="Helical" evidence="5">
    <location>
        <begin position="154"/>
        <end position="177"/>
    </location>
</feature>
<feature type="transmembrane region" description="Helical" evidence="5">
    <location>
        <begin position="298"/>
        <end position="319"/>
    </location>
</feature>
<evidence type="ECO:0000256" key="3">
    <source>
        <dbReference type="ARBA" id="ARBA00022989"/>
    </source>
</evidence>
<dbReference type="GO" id="GO:0046943">
    <property type="term" value="F:carboxylic acid transmembrane transporter activity"/>
    <property type="evidence" value="ECO:0007669"/>
    <property type="project" value="TreeGrafter"/>
</dbReference>
<proteinExistence type="predicted"/>
<comment type="caution">
    <text evidence="7">The sequence shown here is derived from an EMBL/GenBank/DDBJ whole genome shotgun (WGS) entry which is preliminary data.</text>
</comment>
<accession>A0A0W8IAG4</accession>
<feature type="transmembrane region" description="Helical" evidence="5">
    <location>
        <begin position="351"/>
        <end position="373"/>
    </location>
</feature>
<keyword evidence="3 5" id="KW-1133">Transmembrane helix</keyword>
<dbReference type="InterPro" id="IPR005828">
    <property type="entry name" value="MFS_sugar_transport-like"/>
</dbReference>
<sequence length="446" mass="47132">MVSTDVTDQSLPTRPQRMGRLPYSRAHTRVLLGSGTGWALDAMDVGLISFVGLAIATQWDLTRTEQSWLLSIGFVGMALGATVGGMLADRYGRRTVFALTLLVYGLATGASALATGLAALLVLRFLVGIGLGAELPVASTLVSELSPTRIRGRMVVVLESFWAVGWLLAALIGFFVVPLGDDGWRWAFALGLVPALYAVVVRWGMPESPLFLERRGRAAEAEAVVRSFEESAGVAHEESRALPEAPPKTPGALWSAAYRVRTAGIWVVWFCVNFSYYGAFIWLPSLLYAQGFDLVRSFGYTLVITLAQLPGYALAAVLVEVWGRRVTLATFLLGSAASAVCFGLAGEVWQIIAAGCAMSFFNLGAWGALYAITPEIYPTSVRASGAGAAAGFGRIASIAAPLLVPVILGAWGNAALFAIFGAAFVVGAAAAYLLLPEQAGDALETT</sequence>
<evidence type="ECO:0000256" key="2">
    <source>
        <dbReference type="ARBA" id="ARBA00022692"/>
    </source>
</evidence>
<dbReference type="EMBL" id="LQBL01000011">
    <property type="protein sequence ID" value="KUG56929.1"/>
    <property type="molecule type" value="Genomic_DNA"/>
</dbReference>
<dbReference type="InterPro" id="IPR020846">
    <property type="entry name" value="MFS_dom"/>
</dbReference>
<dbReference type="Proteomes" id="UP000054837">
    <property type="component" value="Unassembled WGS sequence"/>
</dbReference>
<dbReference type="STRING" id="767452.AVL62_12000"/>
<dbReference type="PROSITE" id="PS00216">
    <property type="entry name" value="SUGAR_TRANSPORT_1"/>
    <property type="match status" value="2"/>
</dbReference>
<dbReference type="PANTHER" id="PTHR23508:SF10">
    <property type="entry name" value="CARBOXYLIC ACID TRANSPORTER PROTEIN HOMOLOG"/>
    <property type="match status" value="1"/>
</dbReference>
<dbReference type="PANTHER" id="PTHR23508">
    <property type="entry name" value="CARBOXYLIC ACID TRANSPORTER PROTEIN HOMOLOG"/>
    <property type="match status" value="1"/>
</dbReference>
<dbReference type="SUPFAM" id="SSF103473">
    <property type="entry name" value="MFS general substrate transporter"/>
    <property type="match status" value="1"/>
</dbReference>
<keyword evidence="8" id="KW-1185">Reference proteome</keyword>
<dbReference type="Pfam" id="PF00083">
    <property type="entry name" value="Sugar_tr"/>
    <property type="match status" value="1"/>
</dbReference>
<feature type="transmembrane region" description="Helical" evidence="5">
    <location>
        <begin position="414"/>
        <end position="435"/>
    </location>
</feature>
<evidence type="ECO:0000313" key="8">
    <source>
        <dbReference type="Proteomes" id="UP000054837"/>
    </source>
</evidence>
<organism evidence="7 8">
    <name type="scientific">Serinicoccus chungangensis</name>
    <dbReference type="NCBI Taxonomy" id="767452"/>
    <lineage>
        <taxon>Bacteria</taxon>
        <taxon>Bacillati</taxon>
        <taxon>Actinomycetota</taxon>
        <taxon>Actinomycetes</taxon>
        <taxon>Micrococcales</taxon>
        <taxon>Ornithinimicrobiaceae</taxon>
        <taxon>Serinicoccus</taxon>
    </lineage>
</organism>
<dbReference type="OrthoDB" id="9787026at2"/>
<dbReference type="GO" id="GO:0005886">
    <property type="term" value="C:plasma membrane"/>
    <property type="evidence" value="ECO:0007669"/>
    <property type="project" value="UniProtKB-SubCell"/>
</dbReference>
<feature type="transmembrane region" description="Helical" evidence="5">
    <location>
        <begin position="183"/>
        <end position="205"/>
    </location>
</feature>
<feature type="transmembrane region" description="Helical" evidence="5">
    <location>
        <begin position="326"/>
        <end position="345"/>
    </location>
</feature>
<dbReference type="PROSITE" id="PS00217">
    <property type="entry name" value="SUGAR_TRANSPORT_2"/>
    <property type="match status" value="1"/>
</dbReference>
<feature type="transmembrane region" description="Helical" evidence="5">
    <location>
        <begin position="95"/>
        <end position="115"/>
    </location>
</feature>
<feature type="transmembrane region" description="Helical" evidence="5">
    <location>
        <begin position="385"/>
        <end position="408"/>
    </location>
</feature>
<gene>
    <name evidence="7" type="ORF">AVL62_12000</name>
</gene>